<accession>A0A9X3YMZ7</accession>
<comment type="caution">
    <text evidence="2">The sequence shown here is derived from an EMBL/GenBank/DDBJ whole genome shotgun (WGS) entry which is preliminary data.</text>
</comment>
<feature type="chain" id="PRO_5040996572" evidence="1">
    <location>
        <begin position="22"/>
        <end position="445"/>
    </location>
</feature>
<keyword evidence="1" id="KW-0732">Signal</keyword>
<organism evidence="2 3">
    <name type="scientific">Tahibacter soli</name>
    <dbReference type="NCBI Taxonomy" id="2983605"/>
    <lineage>
        <taxon>Bacteria</taxon>
        <taxon>Pseudomonadati</taxon>
        <taxon>Pseudomonadota</taxon>
        <taxon>Gammaproteobacteria</taxon>
        <taxon>Lysobacterales</taxon>
        <taxon>Rhodanobacteraceae</taxon>
        <taxon>Tahibacter</taxon>
    </lineage>
</organism>
<protein>
    <submittedName>
        <fullName evidence="2">Uncharacterized protein</fullName>
    </submittedName>
</protein>
<dbReference type="RefSeq" id="WP_263541891.1">
    <property type="nucleotide sequence ID" value="NZ_JAOVZO020000018.1"/>
</dbReference>
<dbReference type="AlphaFoldDB" id="A0A9X3YMZ7"/>
<gene>
    <name evidence="2" type="ORF">OD750_017045</name>
</gene>
<dbReference type="EMBL" id="JAOVZO020000018">
    <property type="protein sequence ID" value="MDC8014255.1"/>
    <property type="molecule type" value="Genomic_DNA"/>
</dbReference>
<evidence type="ECO:0000256" key="1">
    <source>
        <dbReference type="SAM" id="SignalP"/>
    </source>
</evidence>
<sequence length="445" mass="46737">MKLVRTAAALAAALGAVAAQAQSQDWSQFLGSNAVFPTRLADRGLAVDRTTGEIAVQALNDPYGTNDYVHEYTLGPTGALLPWALFGRFGTDTVLEPSGVDAAGGHRVSWIHRGNAFTPTTDHVYGMPNGSTWPSWEFQVSRYDGRIAAIASDAAGGAYVLRVFETTWTGVPGPHTFELIALDAVGAPRWRQPFRTCAIGWVPERLTLDVDPANDTLTVAGACGQPFGRYVFAQRVAASSGAAPLQINLPLVWSEFRDLAFTRAHALVAVFTTNAGLVQVHRLPAGTTLPDPPAVADPAIDAAALHDLAASGADDMLLVADGVRSPVVQRFSPGGPQPAFLLDALAGEGDWHVSASADDRIVALRVEASNGVTSLVTRLLDTDGAPQREFKLGGIVAGVGPRVVAPSGGGFVVAIDRRIADGTIGVAVERIVDASETDTIELPWP</sequence>
<evidence type="ECO:0000313" key="3">
    <source>
        <dbReference type="Proteomes" id="UP001139971"/>
    </source>
</evidence>
<evidence type="ECO:0000313" key="2">
    <source>
        <dbReference type="EMBL" id="MDC8014255.1"/>
    </source>
</evidence>
<reference evidence="2" key="1">
    <citation type="submission" date="2023-02" db="EMBL/GenBank/DDBJ databases">
        <title>Tahibacter soli sp. nov. isolated from soil.</title>
        <authorList>
            <person name="Baek J.H."/>
            <person name="Lee J.K."/>
            <person name="Choi D.G."/>
            <person name="Jeon C.O."/>
        </authorList>
    </citation>
    <scope>NUCLEOTIDE SEQUENCE</scope>
    <source>
        <strain evidence="2">BL</strain>
    </source>
</reference>
<feature type="signal peptide" evidence="1">
    <location>
        <begin position="1"/>
        <end position="21"/>
    </location>
</feature>
<name>A0A9X3YMZ7_9GAMM</name>
<proteinExistence type="predicted"/>
<keyword evidence="3" id="KW-1185">Reference proteome</keyword>
<dbReference type="Proteomes" id="UP001139971">
    <property type="component" value="Unassembled WGS sequence"/>
</dbReference>